<proteinExistence type="predicted"/>
<evidence type="ECO:0000313" key="1">
    <source>
        <dbReference type="Proteomes" id="UP000887563"/>
    </source>
</evidence>
<name>A0A914KJD1_MELIC</name>
<keyword evidence="1" id="KW-1185">Reference proteome</keyword>
<dbReference type="Proteomes" id="UP000887563">
    <property type="component" value="Unplaced"/>
</dbReference>
<sequence>MTVDGIAVVAAAVLLEFGDKFVAAFVEVDVTLVLLEFTEIEVELETGETILLEFVEGIVVVEEVLLEFVDEFVDEVELEGPAVDTCIIPQIFAFEMLEDIGRPIDRTALIVVV</sequence>
<dbReference type="AlphaFoldDB" id="A0A914KJD1"/>
<dbReference type="WBParaSite" id="Minc3s00013g00822">
    <property type="protein sequence ID" value="Minc3s00013g00822"/>
    <property type="gene ID" value="Minc3s00013g00822"/>
</dbReference>
<evidence type="ECO:0000313" key="2">
    <source>
        <dbReference type="WBParaSite" id="Minc3s00013g00822"/>
    </source>
</evidence>
<organism evidence="1 2">
    <name type="scientific">Meloidogyne incognita</name>
    <name type="common">Southern root-knot nematode worm</name>
    <name type="synonym">Oxyuris incognita</name>
    <dbReference type="NCBI Taxonomy" id="6306"/>
    <lineage>
        <taxon>Eukaryota</taxon>
        <taxon>Metazoa</taxon>
        <taxon>Ecdysozoa</taxon>
        <taxon>Nematoda</taxon>
        <taxon>Chromadorea</taxon>
        <taxon>Rhabditida</taxon>
        <taxon>Tylenchina</taxon>
        <taxon>Tylenchomorpha</taxon>
        <taxon>Tylenchoidea</taxon>
        <taxon>Meloidogynidae</taxon>
        <taxon>Meloidogyninae</taxon>
        <taxon>Meloidogyne</taxon>
        <taxon>Meloidogyne incognita group</taxon>
    </lineage>
</organism>
<accession>A0A914KJD1</accession>
<reference evidence="2" key="1">
    <citation type="submission" date="2022-11" db="UniProtKB">
        <authorList>
            <consortium name="WormBaseParasite"/>
        </authorList>
    </citation>
    <scope>IDENTIFICATION</scope>
</reference>
<protein>
    <submittedName>
        <fullName evidence="2">Candidate secreted effector</fullName>
    </submittedName>
</protein>